<dbReference type="GO" id="GO:0007091">
    <property type="term" value="P:metaphase/anaphase transition of mitotic cell cycle"/>
    <property type="evidence" value="ECO:0007669"/>
    <property type="project" value="TreeGrafter"/>
</dbReference>
<dbReference type="RefSeq" id="XP_021883586.1">
    <property type="nucleotide sequence ID" value="XM_022020156.1"/>
</dbReference>
<dbReference type="GeneID" id="33562000"/>
<dbReference type="PANTHER" id="PTHR45957">
    <property type="entry name" value="ANAPHASE-PROMOTING COMPLEX SUBUNIT 2"/>
    <property type="match status" value="1"/>
</dbReference>
<dbReference type="GO" id="GO:0070979">
    <property type="term" value="P:protein K11-linked ubiquitination"/>
    <property type="evidence" value="ECO:0007669"/>
    <property type="project" value="TreeGrafter"/>
</dbReference>
<protein>
    <submittedName>
        <fullName evidence="2">Uncharacterized protein</fullName>
    </submittedName>
</protein>
<proteinExistence type="predicted"/>
<dbReference type="PANTHER" id="PTHR45957:SF1">
    <property type="entry name" value="ANAPHASE-PROMOTING COMPLEX SUBUNIT 2"/>
    <property type="match status" value="1"/>
</dbReference>
<reference evidence="2 3" key="1">
    <citation type="submission" date="2016-07" db="EMBL/GenBank/DDBJ databases">
        <title>Pervasive Adenine N6-methylation of Active Genes in Fungi.</title>
        <authorList>
            <consortium name="DOE Joint Genome Institute"/>
            <person name="Mondo S.J."/>
            <person name="Dannebaum R.O."/>
            <person name="Kuo R.C."/>
            <person name="Labutti K."/>
            <person name="Haridas S."/>
            <person name="Kuo A."/>
            <person name="Salamov A."/>
            <person name="Ahrendt S.R."/>
            <person name="Lipzen A."/>
            <person name="Sullivan W."/>
            <person name="Andreopoulos W.B."/>
            <person name="Clum A."/>
            <person name="Lindquist E."/>
            <person name="Daum C."/>
            <person name="Ramamoorthy G.K."/>
            <person name="Gryganskyi A."/>
            <person name="Culley D."/>
            <person name="Magnuson J.K."/>
            <person name="James T.Y."/>
            <person name="O'Malley M.A."/>
            <person name="Stajich J.E."/>
            <person name="Spatafora J.W."/>
            <person name="Visel A."/>
            <person name="Grigoriev I.V."/>
        </authorList>
    </citation>
    <scope>NUCLEOTIDE SEQUENCE [LARGE SCALE GENOMIC DNA]</scope>
    <source>
        <strain evidence="2 3">NRRL 3116</strain>
    </source>
</reference>
<evidence type="ECO:0000313" key="2">
    <source>
        <dbReference type="EMBL" id="ORZ23772.1"/>
    </source>
</evidence>
<evidence type="ECO:0000313" key="3">
    <source>
        <dbReference type="Proteomes" id="UP000193648"/>
    </source>
</evidence>
<name>A0A1Y2GVM4_9FUNG</name>
<accession>A0A1Y2GVM4</accession>
<dbReference type="AlphaFoldDB" id="A0A1Y2GVM4"/>
<keyword evidence="3" id="KW-1185">Reference proteome</keyword>
<sequence length="407" mass="47362">MEKIIQEKWTQALKDLTENDSRREALAMATQVVLTSMNPDVADIGRVKGSLNVLIRRGLGRWTGDWLLESFRRDTLEKVVPCLEELESRYQEYISQGSAYMESTGWVITAFQDVIQRTHTRFTTARNMAILFDERIRDAHKDPTEVSALEISSRLLSEFLSVLAIQLPPSFDQVAYLYFETIFRQYEQQEESQMAMIPRYPFVHEKENYSDAEKFNTQSIDEEMDSDTKQIYTIGEDRTTALNNNSQKKQLIGKKRRKIMQDGRFAIDLFTDEIDDDFVEQIFYEEGQTKNGADSCHDARFDNNEIEKEGFMKVYLDLCQQLEDIGFAGHMTDVVTRMLYEKVEGKIFGSFKKKWDVPTLESGKNWMSSVVLPFLRRTLLRKNPSKSYLNRPSSGKKKKKNPIIPYL</sequence>
<comment type="caution">
    <text evidence="2">The sequence shown here is derived from an EMBL/GenBank/DDBJ whole genome shotgun (WGS) entry which is preliminary data.</text>
</comment>
<organism evidence="2 3">
    <name type="scientific">Lobosporangium transversale</name>
    <dbReference type="NCBI Taxonomy" id="64571"/>
    <lineage>
        <taxon>Eukaryota</taxon>
        <taxon>Fungi</taxon>
        <taxon>Fungi incertae sedis</taxon>
        <taxon>Mucoromycota</taxon>
        <taxon>Mortierellomycotina</taxon>
        <taxon>Mortierellomycetes</taxon>
        <taxon>Mortierellales</taxon>
        <taxon>Mortierellaceae</taxon>
        <taxon>Lobosporangium</taxon>
    </lineage>
</organism>
<dbReference type="GO" id="GO:0005680">
    <property type="term" value="C:anaphase-promoting complex"/>
    <property type="evidence" value="ECO:0007669"/>
    <property type="project" value="TreeGrafter"/>
</dbReference>
<dbReference type="InParanoid" id="A0A1Y2GVM4"/>
<gene>
    <name evidence="2" type="ORF">BCR41DRAFT_246010</name>
</gene>
<feature type="region of interest" description="Disordered" evidence="1">
    <location>
        <begin position="385"/>
        <end position="407"/>
    </location>
</feature>
<dbReference type="Proteomes" id="UP000193648">
    <property type="component" value="Unassembled WGS sequence"/>
</dbReference>
<evidence type="ECO:0000256" key="1">
    <source>
        <dbReference type="SAM" id="MobiDB-lite"/>
    </source>
</evidence>
<dbReference type="EMBL" id="MCFF01000009">
    <property type="protein sequence ID" value="ORZ23772.1"/>
    <property type="molecule type" value="Genomic_DNA"/>
</dbReference>
<dbReference type="InterPro" id="IPR044554">
    <property type="entry name" value="ANAPC2"/>
</dbReference>
<dbReference type="OrthoDB" id="10647277at2759"/>